<feature type="compositionally biased region" description="Low complexity" evidence="1">
    <location>
        <begin position="130"/>
        <end position="141"/>
    </location>
</feature>
<gene>
    <name evidence="2" type="ORF">RZS28_13860</name>
</gene>
<evidence type="ECO:0008006" key="4">
    <source>
        <dbReference type="Google" id="ProtNLM"/>
    </source>
</evidence>
<feature type="region of interest" description="Disordered" evidence="1">
    <location>
        <begin position="130"/>
        <end position="151"/>
    </location>
</feature>
<reference evidence="2 3" key="1">
    <citation type="submission" date="2023-10" db="EMBL/GenBank/DDBJ databases">
        <title>Novel methanotroph of the genus Methylocapsa from a subarctic wetland.</title>
        <authorList>
            <person name="Belova S.E."/>
            <person name="Oshkin I.Y."/>
            <person name="Miroshnikov K."/>
            <person name="Dedysh S.N."/>
        </authorList>
    </citation>
    <scope>NUCLEOTIDE SEQUENCE [LARGE SCALE GENOMIC DNA]</scope>
    <source>
        <strain evidence="2 3">RX1</strain>
    </source>
</reference>
<name>A0ABZ0HPM1_9HYPH</name>
<proteinExistence type="predicted"/>
<protein>
    <recommendedName>
        <fullName evidence="4">DUF4142 domain-containing protein</fullName>
    </recommendedName>
</protein>
<evidence type="ECO:0000256" key="1">
    <source>
        <dbReference type="SAM" id="MobiDB-lite"/>
    </source>
</evidence>
<sequence length="196" mass="21349">MLSSGGAFAQEASRARPDPDWPCRQILVGTISLPAVWSGPPVDSVKWRDDAAISDLVTKLAARRMPVDAAERAVEDFAKSKGADRQAQLTALFVGLFETLNGERGQIIDGLRRLGRQQKELAAKIRAENAAIQSSPAAPSPNEGGEDQKASAAETLALDLRIFEERHQALTYVCETPTLIEQRLFALARAIQRNMN</sequence>
<evidence type="ECO:0000313" key="3">
    <source>
        <dbReference type="Proteomes" id="UP001626536"/>
    </source>
</evidence>
<dbReference type="EMBL" id="CP136862">
    <property type="protein sequence ID" value="WOJ88885.1"/>
    <property type="molecule type" value="Genomic_DNA"/>
</dbReference>
<evidence type="ECO:0000313" key="2">
    <source>
        <dbReference type="EMBL" id="WOJ88885.1"/>
    </source>
</evidence>
<keyword evidence="3" id="KW-1185">Reference proteome</keyword>
<dbReference type="RefSeq" id="WP_407338323.1">
    <property type="nucleotide sequence ID" value="NZ_CP136862.1"/>
</dbReference>
<dbReference type="Proteomes" id="UP001626536">
    <property type="component" value="Chromosome"/>
</dbReference>
<accession>A0ABZ0HPM1</accession>
<organism evidence="2 3">
    <name type="scientific">Methylocapsa polymorpha</name>
    <dbReference type="NCBI Taxonomy" id="3080828"/>
    <lineage>
        <taxon>Bacteria</taxon>
        <taxon>Pseudomonadati</taxon>
        <taxon>Pseudomonadota</taxon>
        <taxon>Alphaproteobacteria</taxon>
        <taxon>Hyphomicrobiales</taxon>
        <taxon>Beijerinckiaceae</taxon>
        <taxon>Methylocapsa</taxon>
    </lineage>
</organism>